<accession>A0ABS8XIY6</accession>
<dbReference type="InterPro" id="IPR005064">
    <property type="entry name" value="BUG"/>
</dbReference>
<dbReference type="PANTHER" id="PTHR42928">
    <property type="entry name" value="TRICARBOXYLATE-BINDING PROTEIN"/>
    <property type="match status" value="1"/>
</dbReference>
<dbReference type="Proteomes" id="UP001201463">
    <property type="component" value="Unassembled WGS sequence"/>
</dbReference>
<dbReference type="PIRSF" id="PIRSF017082">
    <property type="entry name" value="YflP"/>
    <property type="match status" value="1"/>
</dbReference>
<dbReference type="SUPFAM" id="SSF53850">
    <property type="entry name" value="Periplasmic binding protein-like II"/>
    <property type="match status" value="1"/>
</dbReference>
<dbReference type="EMBL" id="JAJTWT010000007">
    <property type="protein sequence ID" value="MCE4538968.1"/>
    <property type="molecule type" value="Genomic_DNA"/>
</dbReference>
<dbReference type="Gene3D" id="3.40.190.150">
    <property type="entry name" value="Bordetella uptake gene, domain 1"/>
    <property type="match status" value="1"/>
</dbReference>
<evidence type="ECO:0000313" key="3">
    <source>
        <dbReference type="Proteomes" id="UP001201463"/>
    </source>
</evidence>
<dbReference type="PANTHER" id="PTHR42928:SF5">
    <property type="entry name" value="BLR1237 PROTEIN"/>
    <property type="match status" value="1"/>
</dbReference>
<keyword evidence="3" id="KW-1185">Reference proteome</keyword>
<dbReference type="RefSeq" id="WP_233393493.1">
    <property type="nucleotide sequence ID" value="NZ_JAJTWT010000007.1"/>
</dbReference>
<dbReference type="Gene3D" id="3.40.190.10">
    <property type="entry name" value="Periplasmic binding protein-like II"/>
    <property type="match status" value="1"/>
</dbReference>
<evidence type="ECO:0000313" key="2">
    <source>
        <dbReference type="EMBL" id="MCE4538968.1"/>
    </source>
</evidence>
<evidence type="ECO:0000256" key="1">
    <source>
        <dbReference type="ARBA" id="ARBA00006987"/>
    </source>
</evidence>
<organism evidence="2 3">
    <name type="scientific">Pelomonas caseinilytica</name>
    <dbReference type="NCBI Taxonomy" id="2906763"/>
    <lineage>
        <taxon>Bacteria</taxon>
        <taxon>Pseudomonadati</taxon>
        <taxon>Pseudomonadota</taxon>
        <taxon>Betaproteobacteria</taxon>
        <taxon>Burkholderiales</taxon>
        <taxon>Sphaerotilaceae</taxon>
        <taxon>Roseateles</taxon>
    </lineage>
</organism>
<comment type="similarity">
    <text evidence="1">Belongs to the UPF0065 (bug) family.</text>
</comment>
<gene>
    <name evidence="2" type="ORF">LXT12_17085</name>
</gene>
<dbReference type="Pfam" id="PF03401">
    <property type="entry name" value="TctC"/>
    <property type="match status" value="1"/>
</dbReference>
<dbReference type="CDD" id="cd07012">
    <property type="entry name" value="PBP2_Bug_TTT"/>
    <property type="match status" value="1"/>
</dbReference>
<reference evidence="2 3" key="1">
    <citation type="submission" date="2021-12" db="EMBL/GenBank/DDBJ databases">
        <title>Genome seq of p7.</title>
        <authorList>
            <person name="Seo T."/>
        </authorList>
    </citation>
    <scope>NUCLEOTIDE SEQUENCE [LARGE SCALE GENOMIC DNA]</scope>
    <source>
        <strain evidence="2 3">P7</strain>
    </source>
</reference>
<name>A0ABS8XIY6_9BURK</name>
<proteinExistence type="inferred from homology"/>
<protein>
    <submittedName>
        <fullName evidence="2">Tripartite tricarboxylate transporter substrate binding protein</fullName>
    </submittedName>
</protein>
<sequence>MTPSSRNAQAGFTGPESLSRRELLGAGLGALAPWPALAQDAWPNKPVHFVVPFGPGGANDIVSRAVAEATSRQLGQAIVIENKPGAGSTIGSAYVAKAAPDGYTFLTPAAGVITNALIKSRMPYEEGDLVPVVMMAVSPSVIVVPADSPIKDLKGLIAASRKGDGLNFATAGTGSTPHFVAEMLKLRAGAKLQIVPFKSGSEGMAAVVGKQVDATSEASPVVLSMVKAGRLRAIASTWNRRIAALPDVPTAQEQGFPDIFIGHWSGVFAPKGTPEAILDKLNAAVNTALKSSELRAKLIPLAIDPTGGSRADFRQFLAAEKARLAPIAKAAQMRED</sequence>
<dbReference type="InterPro" id="IPR042100">
    <property type="entry name" value="Bug_dom1"/>
</dbReference>
<comment type="caution">
    <text evidence="2">The sequence shown here is derived from an EMBL/GenBank/DDBJ whole genome shotgun (WGS) entry which is preliminary data.</text>
</comment>